<proteinExistence type="predicted"/>
<dbReference type="Proteomes" id="UP000317093">
    <property type="component" value="Chromosome"/>
</dbReference>
<dbReference type="AlphaFoldDB" id="A0A518B3I2"/>
<dbReference type="Gene3D" id="3.40.1190.20">
    <property type="match status" value="1"/>
</dbReference>
<keyword evidence="2 4" id="KW-0418">Kinase</keyword>
<dbReference type="PROSITE" id="PS00584">
    <property type="entry name" value="PFKB_KINASES_2"/>
    <property type="match status" value="1"/>
</dbReference>
<dbReference type="InterPro" id="IPR002173">
    <property type="entry name" value="Carboh/pur_kinase_PfkB_CS"/>
</dbReference>
<dbReference type="PANTHER" id="PTHR10584:SF166">
    <property type="entry name" value="RIBOKINASE"/>
    <property type="match status" value="1"/>
</dbReference>
<dbReference type="EC" id="2.7.1.-" evidence="4"/>
<evidence type="ECO:0000256" key="2">
    <source>
        <dbReference type="ARBA" id="ARBA00022777"/>
    </source>
</evidence>
<dbReference type="GO" id="GO:0005829">
    <property type="term" value="C:cytosol"/>
    <property type="evidence" value="ECO:0007669"/>
    <property type="project" value="TreeGrafter"/>
</dbReference>
<keyword evidence="5" id="KW-1185">Reference proteome</keyword>
<evidence type="ECO:0000313" key="4">
    <source>
        <dbReference type="EMBL" id="QDU61553.1"/>
    </source>
</evidence>
<feature type="domain" description="Carbohydrate kinase PfkB" evidence="3">
    <location>
        <begin position="4"/>
        <end position="276"/>
    </location>
</feature>
<dbReference type="PANTHER" id="PTHR10584">
    <property type="entry name" value="SUGAR KINASE"/>
    <property type="match status" value="1"/>
</dbReference>
<dbReference type="EMBL" id="CP036279">
    <property type="protein sequence ID" value="QDU61553.1"/>
    <property type="molecule type" value="Genomic_DNA"/>
</dbReference>
<gene>
    <name evidence="4" type="primary">ydjH_1</name>
    <name evidence="4" type="ORF">Pan216_24140</name>
</gene>
<evidence type="ECO:0000259" key="3">
    <source>
        <dbReference type="Pfam" id="PF00294"/>
    </source>
</evidence>
<dbReference type="RefSeq" id="WP_145258133.1">
    <property type="nucleotide sequence ID" value="NZ_CP036279.1"/>
</dbReference>
<dbReference type="KEGG" id="knv:Pan216_24140"/>
<reference evidence="4 5" key="1">
    <citation type="submission" date="2019-02" db="EMBL/GenBank/DDBJ databases">
        <title>Deep-cultivation of Planctomycetes and their phenomic and genomic characterization uncovers novel biology.</title>
        <authorList>
            <person name="Wiegand S."/>
            <person name="Jogler M."/>
            <person name="Boedeker C."/>
            <person name="Pinto D."/>
            <person name="Vollmers J."/>
            <person name="Rivas-Marin E."/>
            <person name="Kohn T."/>
            <person name="Peeters S.H."/>
            <person name="Heuer A."/>
            <person name="Rast P."/>
            <person name="Oberbeckmann S."/>
            <person name="Bunk B."/>
            <person name="Jeske O."/>
            <person name="Meyerdierks A."/>
            <person name="Storesund J.E."/>
            <person name="Kallscheuer N."/>
            <person name="Luecker S."/>
            <person name="Lage O.M."/>
            <person name="Pohl T."/>
            <person name="Merkel B.J."/>
            <person name="Hornburger P."/>
            <person name="Mueller R.-W."/>
            <person name="Bruemmer F."/>
            <person name="Labrenz M."/>
            <person name="Spormann A.M."/>
            <person name="Op den Camp H."/>
            <person name="Overmann J."/>
            <person name="Amann R."/>
            <person name="Jetten M.S.M."/>
            <person name="Mascher T."/>
            <person name="Medema M.H."/>
            <person name="Devos D.P."/>
            <person name="Kaster A.-K."/>
            <person name="Ovreas L."/>
            <person name="Rohde M."/>
            <person name="Galperin M.Y."/>
            <person name="Jogler C."/>
        </authorList>
    </citation>
    <scope>NUCLEOTIDE SEQUENCE [LARGE SCALE GENOMIC DNA]</scope>
    <source>
        <strain evidence="4 5">Pan216</strain>
    </source>
</reference>
<accession>A0A518B3I2</accession>
<evidence type="ECO:0000256" key="1">
    <source>
        <dbReference type="ARBA" id="ARBA00022679"/>
    </source>
</evidence>
<name>A0A518B3I2_9BACT</name>
<organism evidence="4 5">
    <name type="scientific">Kolteria novifilia</name>
    <dbReference type="NCBI Taxonomy" id="2527975"/>
    <lineage>
        <taxon>Bacteria</taxon>
        <taxon>Pseudomonadati</taxon>
        <taxon>Planctomycetota</taxon>
        <taxon>Planctomycetia</taxon>
        <taxon>Kolteriales</taxon>
        <taxon>Kolteriaceae</taxon>
        <taxon>Kolteria</taxon>
    </lineage>
</organism>
<keyword evidence="1 4" id="KW-0808">Transferase</keyword>
<protein>
    <submittedName>
        <fullName evidence="4">Putative sugar kinase YdjH</fullName>
        <ecNumber evidence="4">2.7.1.-</ecNumber>
    </submittedName>
</protein>
<dbReference type="OrthoDB" id="9813569at2"/>
<sequence>MTLMVVGSIAIDSVQTPRGEASEALGGSACYFAYAASYFAPVRVVGVVGDDFPEDFLGILNERDEIDVSGVKQESGKTFRWKGRYHRNMNNRDTLEVQLNVFGEFDPVIPDAYRDSPYVFLANGSPTVQRKVLHQVNKPKLVVADTMDLWIETARDDLTQLLKEVDGLVLNDSEALMLTEEDLIVTAGKKILDMGPSFVIVKKGEHGAMFFGEDVTVTLPAFPTGQVVDPTGAGDSFAGGLMGYLASQDKLDGETLKRAMAYGTIVASLTVEDYSLNQIRVTDRDQIDKRLATFRDMLLLP</sequence>
<dbReference type="Pfam" id="PF00294">
    <property type="entry name" value="PfkB"/>
    <property type="match status" value="1"/>
</dbReference>
<dbReference type="GO" id="GO:0016301">
    <property type="term" value="F:kinase activity"/>
    <property type="evidence" value="ECO:0007669"/>
    <property type="project" value="UniProtKB-KW"/>
</dbReference>
<dbReference type="InterPro" id="IPR029056">
    <property type="entry name" value="Ribokinase-like"/>
</dbReference>
<dbReference type="InterPro" id="IPR011611">
    <property type="entry name" value="PfkB_dom"/>
</dbReference>
<evidence type="ECO:0000313" key="5">
    <source>
        <dbReference type="Proteomes" id="UP000317093"/>
    </source>
</evidence>
<dbReference type="SUPFAM" id="SSF53613">
    <property type="entry name" value="Ribokinase-like"/>
    <property type="match status" value="1"/>
</dbReference>